<name>A0A9N9JS44_9GLOM</name>
<protein>
    <submittedName>
        <fullName evidence="1">1267_t:CDS:1</fullName>
    </submittedName>
</protein>
<feature type="non-terminal residue" evidence="1">
    <location>
        <position position="1"/>
    </location>
</feature>
<proteinExistence type="predicted"/>
<comment type="caution">
    <text evidence="1">The sequence shown here is derived from an EMBL/GenBank/DDBJ whole genome shotgun (WGS) entry which is preliminary data.</text>
</comment>
<organism evidence="1 2">
    <name type="scientific">Racocetra fulgida</name>
    <dbReference type="NCBI Taxonomy" id="60492"/>
    <lineage>
        <taxon>Eukaryota</taxon>
        <taxon>Fungi</taxon>
        <taxon>Fungi incertae sedis</taxon>
        <taxon>Mucoromycota</taxon>
        <taxon>Glomeromycotina</taxon>
        <taxon>Glomeromycetes</taxon>
        <taxon>Diversisporales</taxon>
        <taxon>Gigasporaceae</taxon>
        <taxon>Racocetra</taxon>
    </lineage>
</organism>
<sequence length="53" mass="5619">IEHQGDGQLGSSCVSDAQCDTNICRRADKDGDKCQQTDTRVQGDACLCDAACL</sequence>
<dbReference type="Proteomes" id="UP000789396">
    <property type="component" value="Unassembled WGS sequence"/>
</dbReference>
<dbReference type="AlphaFoldDB" id="A0A9N9JS44"/>
<feature type="non-terminal residue" evidence="1">
    <location>
        <position position="53"/>
    </location>
</feature>
<gene>
    <name evidence="1" type="ORF">RFULGI_LOCUS16763</name>
</gene>
<accession>A0A9N9JS44</accession>
<evidence type="ECO:0000313" key="1">
    <source>
        <dbReference type="EMBL" id="CAG8791216.1"/>
    </source>
</evidence>
<dbReference type="EMBL" id="CAJVPZ010061513">
    <property type="protein sequence ID" value="CAG8791216.1"/>
    <property type="molecule type" value="Genomic_DNA"/>
</dbReference>
<evidence type="ECO:0000313" key="2">
    <source>
        <dbReference type="Proteomes" id="UP000789396"/>
    </source>
</evidence>
<keyword evidence="2" id="KW-1185">Reference proteome</keyword>
<reference evidence="1" key="1">
    <citation type="submission" date="2021-06" db="EMBL/GenBank/DDBJ databases">
        <authorList>
            <person name="Kallberg Y."/>
            <person name="Tangrot J."/>
            <person name="Rosling A."/>
        </authorList>
    </citation>
    <scope>NUCLEOTIDE SEQUENCE</scope>
    <source>
        <strain evidence="1">IN212</strain>
    </source>
</reference>